<dbReference type="Proteomes" id="UP000553059">
    <property type="component" value="Unassembled WGS sequence"/>
</dbReference>
<dbReference type="EMBL" id="DUTF01000169">
    <property type="protein sequence ID" value="HHY26610.1"/>
    <property type="molecule type" value="Genomic_DNA"/>
</dbReference>
<protein>
    <submittedName>
        <fullName evidence="1">Uncharacterized protein</fullName>
    </submittedName>
</protein>
<dbReference type="Pfam" id="PF13289">
    <property type="entry name" value="SIR2_2"/>
    <property type="match status" value="1"/>
</dbReference>
<comment type="caution">
    <text evidence="1">The sequence shown here is derived from an EMBL/GenBank/DDBJ whole genome shotgun (WGS) entry which is preliminary data.</text>
</comment>
<sequence>MNIKQKILNKLDTFNTSPFLFVGTGISRRYLGAENWKGLLDILASKAEQSDFPYQVFENEARQMLKGINRDIRTEADMYPLIASLIEEKFNPVWYKSEDYSEMRARYKDHAIKGTSPFKIAIADHFKDVSNNTITDGLLLKEVELLKELSKKSIGCIITTNYDTFLEDVFKEHIVYVGQEELFFSPIQGVSEIYKIHGCCNKPETIIINDEDYIDFQNRNAYLASKLLTMFLEHPIIFLGYSISDKNIRTIFESVANCLSVDNLSKLKERLIFIERSRGDKDEISTHSIEFSNKKKIEMTKISLKNFALLYEAILESKTKSRFSLSVLRKIKSEIYEIVLNNDPKGKIALSGVNSEADFRNSQDIEFVMGVGVARELALKGLTGIKAPVIFRDIIINDLFTNPSFNNDYFVEGALSDLLKFNANSIPIYKYISKYNKEIPLPLQVEKHIKNDYDSLLNINLISQRENFPHTTISGLLRNYDDLTCLSKIAVLKEEQIDIDDLYNFLKKMIQSYPGLLEKDGNFKRNHSTGLKRLIKLYDWLVYYPEYIAKKRNAP</sequence>
<reference evidence="1 2" key="1">
    <citation type="journal article" date="2020" name="Biotechnol. Biofuels">
        <title>New insights from the biogas microbiome by comprehensive genome-resolved metagenomics of nearly 1600 species originating from multiple anaerobic digesters.</title>
        <authorList>
            <person name="Campanaro S."/>
            <person name="Treu L."/>
            <person name="Rodriguez-R L.M."/>
            <person name="Kovalovszki A."/>
            <person name="Ziels R.M."/>
            <person name="Maus I."/>
            <person name="Zhu X."/>
            <person name="Kougias P.G."/>
            <person name="Basile A."/>
            <person name="Luo G."/>
            <person name="Schluter A."/>
            <person name="Konstantinidis K.T."/>
            <person name="Angelidaki I."/>
        </authorList>
    </citation>
    <scope>NUCLEOTIDE SEQUENCE [LARGE SCALE GENOMIC DNA]</scope>
    <source>
        <strain evidence="1">AS05jafATM_4</strain>
    </source>
</reference>
<evidence type="ECO:0000313" key="2">
    <source>
        <dbReference type="Proteomes" id="UP000553059"/>
    </source>
</evidence>
<gene>
    <name evidence="1" type="ORF">GX523_07655</name>
</gene>
<dbReference type="PIRSF" id="PIRSF014677">
    <property type="entry name" value="UCP014677"/>
    <property type="match status" value="1"/>
</dbReference>
<evidence type="ECO:0000313" key="1">
    <source>
        <dbReference type="EMBL" id="HHY26610.1"/>
    </source>
</evidence>
<dbReference type="AlphaFoldDB" id="A0A7C6Z434"/>
<proteinExistence type="predicted"/>
<name>A0A7C6Z434_9FIRM</name>
<accession>A0A7C6Z434</accession>
<dbReference type="InterPro" id="IPR011202">
    <property type="entry name" value="UCP014677"/>
</dbReference>
<organism evidence="1 2">
    <name type="scientific">Desulfitobacterium dehalogenans</name>
    <dbReference type="NCBI Taxonomy" id="36854"/>
    <lineage>
        <taxon>Bacteria</taxon>
        <taxon>Bacillati</taxon>
        <taxon>Bacillota</taxon>
        <taxon>Clostridia</taxon>
        <taxon>Eubacteriales</taxon>
        <taxon>Desulfitobacteriaceae</taxon>
        <taxon>Desulfitobacterium</taxon>
    </lineage>
</organism>